<feature type="domain" description="RDD" evidence="7">
    <location>
        <begin position="8"/>
        <end position="180"/>
    </location>
</feature>
<evidence type="ECO:0000256" key="3">
    <source>
        <dbReference type="ARBA" id="ARBA00022692"/>
    </source>
</evidence>
<keyword evidence="2" id="KW-1003">Cell membrane</keyword>
<sequence length="202" mass="23016">MISPLTEYAGLWRRSAALLIDMLWIAPIVIGLFYGVYGHELTTILSQLNTLTELENSEWLTFLMICILPALFILWFWLKYAATPGKLLFDCEIVDARSGNPIRFPQILLRYLSYFIYVLPLTAVLSWGCHFEISALTGTAGEIGKTILCSIGYIFAILPLLGLLQISWDKHKQGWHDKIAHTVVIIHEEATLPLAQLDKYYR</sequence>
<evidence type="ECO:0000256" key="2">
    <source>
        <dbReference type="ARBA" id="ARBA00022475"/>
    </source>
</evidence>
<proteinExistence type="predicted"/>
<accession>A0A090BUY0</accession>
<dbReference type="GO" id="GO:0005886">
    <property type="term" value="C:plasma membrane"/>
    <property type="evidence" value="ECO:0007669"/>
    <property type="project" value="UniProtKB-SubCell"/>
</dbReference>
<reference evidence="8 9" key="1">
    <citation type="journal article" date="2014" name="ISME J.">
        <title>Ecophysiology of Thioploca ingrica as revealed by the complete genome sequence supplemented with proteomic evidence.</title>
        <authorList>
            <person name="Kojima H."/>
            <person name="Ogura Y."/>
            <person name="Yamamoto N."/>
            <person name="Togashi T."/>
            <person name="Mori H."/>
            <person name="Watanabe T."/>
            <person name="Nemoto F."/>
            <person name="Kurokawa K."/>
            <person name="Hayashi T."/>
            <person name="Fukui M."/>
        </authorList>
    </citation>
    <scope>NUCLEOTIDE SEQUENCE [LARGE SCALE GENOMIC DNA]</scope>
</reference>
<dbReference type="KEGG" id="tig:THII_1594"/>
<evidence type="ECO:0000256" key="6">
    <source>
        <dbReference type="SAM" id="Phobius"/>
    </source>
</evidence>
<feature type="transmembrane region" description="Helical" evidence="6">
    <location>
        <begin position="59"/>
        <end position="78"/>
    </location>
</feature>
<dbReference type="AlphaFoldDB" id="A0A090BUY0"/>
<feature type="transmembrane region" description="Helical" evidence="6">
    <location>
        <begin position="147"/>
        <end position="168"/>
    </location>
</feature>
<protein>
    <submittedName>
        <fullName evidence="8">Membrane protein</fullName>
    </submittedName>
</protein>
<dbReference type="EMBL" id="AP014633">
    <property type="protein sequence ID" value="BAP55891.1"/>
    <property type="molecule type" value="Genomic_DNA"/>
</dbReference>
<keyword evidence="5 6" id="KW-0472">Membrane</keyword>
<dbReference type="PANTHER" id="PTHR36115:SF4">
    <property type="entry name" value="MEMBRANE PROTEIN"/>
    <property type="match status" value="1"/>
</dbReference>
<keyword evidence="9" id="KW-1185">Reference proteome</keyword>
<dbReference type="HOGENOM" id="CLU_053152_3_2_6"/>
<dbReference type="STRING" id="40754.THII_1594"/>
<evidence type="ECO:0000313" key="8">
    <source>
        <dbReference type="EMBL" id="BAP55891.1"/>
    </source>
</evidence>
<evidence type="ECO:0000259" key="7">
    <source>
        <dbReference type="Pfam" id="PF06271"/>
    </source>
</evidence>
<feature type="transmembrane region" description="Helical" evidence="6">
    <location>
        <begin position="16"/>
        <end position="39"/>
    </location>
</feature>
<evidence type="ECO:0000313" key="9">
    <source>
        <dbReference type="Proteomes" id="UP000031623"/>
    </source>
</evidence>
<dbReference type="Proteomes" id="UP000031623">
    <property type="component" value="Chromosome"/>
</dbReference>
<dbReference type="OrthoDB" id="9793824at2"/>
<dbReference type="PANTHER" id="PTHR36115">
    <property type="entry name" value="PROLINE-RICH ANTIGEN HOMOLOG-RELATED"/>
    <property type="match status" value="1"/>
</dbReference>
<dbReference type="InterPro" id="IPR010432">
    <property type="entry name" value="RDD"/>
</dbReference>
<evidence type="ECO:0000256" key="5">
    <source>
        <dbReference type="ARBA" id="ARBA00023136"/>
    </source>
</evidence>
<keyword evidence="3 6" id="KW-0812">Transmembrane</keyword>
<evidence type="ECO:0000256" key="4">
    <source>
        <dbReference type="ARBA" id="ARBA00022989"/>
    </source>
</evidence>
<evidence type="ECO:0000256" key="1">
    <source>
        <dbReference type="ARBA" id="ARBA00004651"/>
    </source>
</evidence>
<feature type="transmembrane region" description="Helical" evidence="6">
    <location>
        <begin position="107"/>
        <end position="127"/>
    </location>
</feature>
<name>A0A090BUY0_9GAMM</name>
<dbReference type="Pfam" id="PF06271">
    <property type="entry name" value="RDD"/>
    <property type="match status" value="1"/>
</dbReference>
<dbReference type="InterPro" id="IPR051791">
    <property type="entry name" value="Pra-immunoreactive"/>
</dbReference>
<keyword evidence="4 6" id="KW-1133">Transmembrane helix</keyword>
<gene>
    <name evidence="8" type="ORF">THII_1594</name>
</gene>
<organism evidence="8 9">
    <name type="scientific">Thioploca ingrica</name>
    <dbReference type="NCBI Taxonomy" id="40754"/>
    <lineage>
        <taxon>Bacteria</taxon>
        <taxon>Pseudomonadati</taxon>
        <taxon>Pseudomonadota</taxon>
        <taxon>Gammaproteobacteria</taxon>
        <taxon>Thiotrichales</taxon>
        <taxon>Thiotrichaceae</taxon>
        <taxon>Thioploca</taxon>
    </lineage>
</organism>
<comment type="subcellular location">
    <subcellularLocation>
        <location evidence="1">Cell membrane</location>
        <topology evidence="1">Multi-pass membrane protein</topology>
    </subcellularLocation>
</comment>